<evidence type="ECO:0000313" key="3">
    <source>
        <dbReference type="Proteomes" id="UP001152607"/>
    </source>
</evidence>
<dbReference type="EMBL" id="CAOQHR010000011">
    <property type="protein sequence ID" value="CAI6341280.1"/>
    <property type="molecule type" value="Genomic_DNA"/>
</dbReference>
<dbReference type="Proteomes" id="UP001152607">
    <property type="component" value="Unassembled WGS sequence"/>
</dbReference>
<feature type="compositionally biased region" description="Basic and acidic residues" evidence="1">
    <location>
        <begin position="238"/>
        <end position="260"/>
    </location>
</feature>
<dbReference type="PANTHER" id="PTHR42051:SF1">
    <property type="entry name" value="MEIOTICALLY UP-REGULATED PROTEIN PB1A10.08"/>
    <property type="match status" value="1"/>
</dbReference>
<keyword evidence="3" id="KW-1185">Reference proteome</keyword>
<name>A0A9W4USC6_9PLEO</name>
<dbReference type="InterPro" id="IPR034443">
    <property type="entry name" value="PB1A10.08"/>
</dbReference>
<sequence length="498" mass="55117">MMVPRSFLHQPVPSSSLRTPPRTMGARQHSSSPSPKPKPSTPNYSSPTIFEEDPPPISHSDRSRVPAAPMHSKPVVIPPRSTPTRPGVATSTRTLRARGHHGGRPHRTPKNHKSDAVPPAVAALLAVTEIPKMPQRRRKGSSMEKTMSMDELIQEWRQDDTDLVASVVGSPLDLLLGRVDESDDEYDSLASLDQEKESVSVTSRSISSESISTIPPSLDTDSPSFISTWDNMSTPESYRTRSISERREKSVSSPPKEDCISDHPLLHYNMDEYEDAIQVPVADIVTAPTASSERFRSLKSNLTASFQALKSAAKSFSNFTAPSVPPDDLLTRSLLSPKFTSEMRPKQMQGLPSPALRRYLNPQPTATSATELSMQLHDSLMLDIDEETAAPMIQMQTYERRGRSNRRRKGTDPFSEAGRALSPSPPVRQREPRENCDFLRVIVLEMNMRRVGKLDAKAVGKARIWLPPRKLDGNRSPSTSEAQSGVPARWVSVLANEV</sequence>
<feature type="compositionally biased region" description="Polar residues" evidence="1">
    <location>
        <begin position="219"/>
        <end position="237"/>
    </location>
</feature>
<accession>A0A9W4USC6</accession>
<proteinExistence type="predicted"/>
<reference evidence="2" key="1">
    <citation type="submission" date="2023-01" db="EMBL/GenBank/DDBJ databases">
        <authorList>
            <person name="Van Ghelder C."/>
            <person name="Rancurel C."/>
        </authorList>
    </citation>
    <scope>NUCLEOTIDE SEQUENCE</scope>
    <source>
        <strain evidence="2">CNCM I-4278</strain>
    </source>
</reference>
<comment type="caution">
    <text evidence="2">The sequence shown here is derived from an EMBL/GenBank/DDBJ whole genome shotgun (WGS) entry which is preliminary data.</text>
</comment>
<evidence type="ECO:0000256" key="1">
    <source>
        <dbReference type="SAM" id="MobiDB-lite"/>
    </source>
</evidence>
<protein>
    <submittedName>
        <fullName evidence="2">Uncharacterized protein</fullName>
    </submittedName>
</protein>
<dbReference type="OrthoDB" id="4181307at2759"/>
<feature type="compositionally biased region" description="Basic residues" evidence="1">
    <location>
        <begin position="95"/>
        <end position="111"/>
    </location>
</feature>
<organism evidence="2 3">
    <name type="scientific">Periconia digitata</name>
    <dbReference type="NCBI Taxonomy" id="1303443"/>
    <lineage>
        <taxon>Eukaryota</taxon>
        <taxon>Fungi</taxon>
        <taxon>Dikarya</taxon>
        <taxon>Ascomycota</taxon>
        <taxon>Pezizomycotina</taxon>
        <taxon>Dothideomycetes</taxon>
        <taxon>Pleosporomycetidae</taxon>
        <taxon>Pleosporales</taxon>
        <taxon>Massarineae</taxon>
        <taxon>Periconiaceae</taxon>
        <taxon>Periconia</taxon>
    </lineage>
</organism>
<gene>
    <name evidence="2" type="ORF">PDIGIT_LOCUS14476</name>
</gene>
<dbReference type="PANTHER" id="PTHR42051">
    <property type="entry name" value="MEIOTICALLY UP-REGULATED PROTEIN PB1A10.08"/>
    <property type="match status" value="1"/>
</dbReference>
<feature type="region of interest" description="Disordered" evidence="1">
    <location>
        <begin position="186"/>
        <end position="260"/>
    </location>
</feature>
<feature type="region of interest" description="Disordered" evidence="1">
    <location>
        <begin position="1"/>
        <end position="117"/>
    </location>
</feature>
<feature type="compositionally biased region" description="Low complexity" evidence="1">
    <location>
        <begin position="199"/>
        <end position="217"/>
    </location>
</feature>
<evidence type="ECO:0000313" key="2">
    <source>
        <dbReference type="EMBL" id="CAI6341280.1"/>
    </source>
</evidence>
<dbReference type="AlphaFoldDB" id="A0A9W4USC6"/>
<feature type="region of interest" description="Disordered" evidence="1">
    <location>
        <begin position="395"/>
        <end position="432"/>
    </location>
</feature>
<feature type="region of interest" description="Disordered" evidence="1">
    <location>
        <begin position="342"/>
        <end position="369"/>
    </location>
</feature>